<evidence type="ECO:0000256" key="1">
    <source>
        <dbReference type="ARBA" id="ARBA00022676"/>
    </source>
</evidence>
<accession>A0ABT9YBU0</accession>
<dbReference type="Pfam" id="PF01075">
    <property type="entry name" value="Glyco_transf_9"/>
    <property type="match status" value="1"/>
</dbReference>
<protein>
    <submittedName>
        <fullName evidence="3">Lipopolysaccharide heptosyltransferase II</fullName>
    </submittedName>
</protein>
<comment type="caution">
    <text evidence="3">The sequence shown here is derived from an EMBL/GenBank/DDBJ whole genome shotgun (WGS) entry which is preliminary data.</text>
</comment>
<gene>
    <name evidence="3" type="ORF">J2S01_002924</name>
</gene>
<dbReference type="SUPFAM" id="SSF53756">
    <property type="entry name" value="UDP-Glycosyltransferase/glycogen phosphorylase"/>
    <property type="match status" value="1"/>
</dbReference>
<dbReference type="RefSeq" id="WP_307225391.1">
    <property type="nucleotide sequence ID" value="NZ_CP116940.1"/>
</dbReference>
<keyword evidence="2" id="KW-0808">Transferase</keyword>
<dbReference type="PANTHER" id="PTHR30160">
    <property type="entry name" value="TETRAACYLDISACCHARIDE 4'-KINASE-RELATED"/>
    <property type="match status" value="1"/>
</dbReference>
<dbReference type="Gene3D" id="3.40.50.2000">
    <property type="entry name" value="Glycogen Phosphorylase B"/>
    <property type="match status" value="2"/>
</dbReference>
<evidence type="ECO:0000313" key="4">
    <source>
        <dbReference type="Proteomes" id="UP001239167"/>
    </source>
</evidence>
<evidence type="ECO:0000313" key="3">
    <source>
        <dbReference type="EMBL" id="MDQ0205179.1"/>
    </source>
</evidence>
<dbReference type="EMBL" id="JAUSUE010000033">
    <property type="protein sequence ID" value="MDQ0205179.1"/>
    <property type="molecule type" value="Genomic_DNA"/>
</dbReference>
<sequence length="358" mass="40540">MDKVTKKPVYKNILVLNLRKIGDTIMATSAAYLLKKAYPEARLTMLVKPLTRSIAENNPVIDQVLFYDYSHKAKLRDIKKIMQKIKKEGFDLAVVIDNKPRSALLAWLSGVPHRLGFEKVTLRNIYLKLFYTKIYDIDYDFGNTQQVKNHEIFINRITGRNDKAKMILPDLPAGSREKIDKMLSALPAGKLKIALCMRSGTPFKDWPMADFAKVVHGLAEKYDAVFYVTGSSGDSSYAEKFIKNSKYSVWNFCGQTNLPELGCLLRQSDLLLSVDTGTAHLAAAAAIPEVVIFAGTSHRHWAPYGDKVSCLYPDIECYPCSDETRRQCTEYRCLTAVQPEQVLRACEMMLENNTDMEK</sequence>
<evidence type="ECO:0000256" key="2">
    <source>
        <dbReference type="ARBA" id="ARBA00022679"/>
    </source>
</evidence>
<dbReference type="PANTHER" id="PTHR30160:SF1">
    <property type="entry name" value="LIPOPOLYSACCHARIDE 1,2-N-ACETYLGLUCOSAMINETRANSFERASE-RELATED"/>
    <property type="match status" value="1"/>
</dbReference>
<dbReference type="CDD" id="cd03789">
    <property type="entry name" value="GT9_LPS_heptosyltransferase"/>
    <property type="match status" value="1"/>
</dbReference>
<dbReference type="InterPro" id="IPR002201">
    <property type="entry name" value="Glyco_trans_9"/>
</dbReference>
<name>A0ABT9YBU0_9FIRM</name>
<organism evidence="3 4">
    <name type="scientific">Pectinatus haikarae</name>
    <dbReference type="NCBI Taxonomy" id="349096"/>
    <lineage>
        <taxon>Bacteria</taxon>
        <taxon>Bacillati</taxon>
        <taxon>Bacillota</taxon>
        <taxon>Negativicutes</taxon>
        <taxon>Selenomonadales</taxon>
        <taxon>Selenomonadaceae</taxon>
        <taxon>Pectinatus</taxon>
    </lineage>
</organism>
<keyword evidence="1" id="KW-0328">Glycosyltransferase</keyword>
<reference evidence="3 4" key="1">
    <citation type="submission" date="2023-07" db="EMBL/GenBank/DDBJ databases">
        <title>Genomic Encyclopedia of Type Strains, Phase IV (KMG-IV): sequencing the most valuable type-strain genomes for metagenomic binning, comparative biology and taxonomic classification.</title>
        <authorList>
            <person name="Goeker M."/>
        </authorList>
    </citation>
    <scope>NUCLEOTIDE SEQUENCE [LARGE SCALE GENOMIC DNA]</scope>
    <source>
        <strain evidence="3 4">DSM 16980</strain>
    </source>
</reference>
<dbReference type="InterPro" id="IPR051199">
    <property type="entry name" value="LPS_LOS_Heptosyltrfase"/>
</dbReference>
<proteinExistence type="predicted"/>
<keyword evidence="4" id="KW-1185">Reference proteome</keyword>
<dbReference type="Proteomes" id="UP001239167">
    <property type="component" value="Unassembled WGS sequence"/>
</dbReference>